<proteinExistence type="predicted"/>
<evidence type="ECO:0000313" key="3">
    <source>
        <dbReference type="Proteomes" id="UP000076842"/>
    </source>
</evidence>
<sequence>MTPDGPAPPATARHSPHHIASSCEAWPPTASTATAFPQPRSSVALSSATFLTACLLRADFGQAARHPAGLRTPAFGF</sequence>
<evidence type="ECO:0000313" key="2">
    <source>
        <dbReference type="EMBL" id="KZT55732.1"/>
    </source>
</evidence>
<organism evidence="2 3">
    <name type="scientific">Calocera cornea HHB12733</name>
    <dbReference type="NCBI Taxonomy" id="1353952"/>
    <lineage>
        <taxon>Eukaryota</taxon>
        <taxon>Fungi</taxon>
        <taxon>Dikarya</taxon>
        <taxon>Basidiomycota</taxon>
        <taxon>Agaricomycotina</taxon>
        <taxon>Dacrymycetes</taxon>
        <taxon>Dacrymycetales</taxon>
        <taxon>Dacrymycetaceae</taxon>
        <taxon>Calocera</taxon>
    </lineage>
</organism>
<reference evidence="2 3" key="1">
    <citation type="journal article" date="2016" name="Mol. Biol. Evol.">
        <title>Comparative Genomics of Early-Diverging Mushroom-Forming Fungi Provides Insights into the Origins of Lignocellulose Decay Capabilities.</title>
        <authorList>
            <person name="Nagy L.G."/>
            <person name="Riley R."/>
            <person name="Tritt A."/>
            <person name="Adam C."/>
            <person name="Daum C."/>
            <person name="Floudas D."/>
            <person name="Sun H."/>
            <person name="Yadav J.S."/>
            <person name="Pangilinan J."/>
            <person name="Larsson K.H."/>
            <person name="Matsuura K."/>
            <person name="Barry K."/>
            <person name="Labutti K."/>
            <person name="Kuo R."/>
            <person name="Ohm R.A."/>
            <person name="Bhattacharya S.S."/>
            <person name="Shirouzu T."/>
            <person name="Yoshinaga Y."/>
            <person name="Martin F.M."/>
            <person name="Grigoriev I.V."/>
            <person name="Hibbett D.S."/>
        </authorList>
    </citation>
    <scope>NUCLEOTIDE SEQUENCE [LARGE SCALE GENOMIC DNA]</scope>
    <source>
        <strain evidence="2 3">HHB12733</strain>
    </source>
</reference>
<dbReference type="Proteomes" id="UP000076842">
    <property type="component" value="Unassembled WGS sequence"/>
</dbReference>
<feature type="region of interest" description="Disordered" evidence="1">
    <location>
        <begin position="1"/>
        <end position="24"/>
    </location>
</feature>
<keyword evidence="3" id="KW-1185">Reference proteome</keyword>
<dbReference type="EMBL" id="KV423989">
    <property type="protein sequence ID" value="KZT55732.1"/>
    <property type="molecule type" value="Genomic_DNA"/>
</dbReference>
<dbReference type="AlphaFoldDB" id="A0A165EXL8"/>
<dbReference type="InParanoid" id="A0A165EXL8"/>
<evidence type="ECO:0000256" key="1">
    <source>
        <dbReference type="SAM" id="MobiDB-lite"/>
    </source>
</evidence>
<gene>
    <name evidence="2" type="ORF">CALCODRAFT_340542</name>
</gene>
<protein>
    <submittedName>
        <fullName evidence="2">Uncharacterized protein</fullName>
    </submittedName>
</protein>
<accession>A0A165EXL8</accession>
<name>A0A165EXL8_9BASI</name>